<name>A0A5B2V4B7_9PSED</name>
<evidence type="ECO:0000313" key="5">
    <source>
        <dbReference type="EMBL" id="SDU94424.1"/>
    </source>
</evidence>
<evidence type="ECO:0000313" key="6">
    <source>
        <dbReference type="Proteomes" id="UP000199620"/>
    </source>
</evidence>
<dbReference type="AlphaFoldDB" id="A0A5B2V4B7"/>
<feature type="domain" description="Antiactivator protein ExsD helical hairpin" evidence="2">
    <location>
        <begin position="138"/>
        <end position="199"/>
    </location>
</feature>
<dbReference type="InterPro" id="IPR043101">
    <property type="entry name" value="ExsD_dom1"/>
</dbReference>
<dbReference type="Pfam" id="PF16806">
    <property type="entry name" value="ExsD"/>
    <property type="match status" value="1"/>
</dbReference>
<dbReference type="OrthoDB" id="7000051at2"/>
<gene>
    <name evidence="4" type="ORF">F1720_01910</name>
    <name evidence="5" type="ORF">SAMN04490181_1936</name>
</gene>
<dbReference type="InterPro" id="IPR048311">
    <property type="entry name" value="ExsD_M"/>
</dbReference>
<dbReference type="InterPro" id="IPR048312">
    <property type="entry name" value="ExsD_C"/>
</dbReference>
<dbReference type="Proteomes" id="UP000199620">
    <property type="component" value="Chromosome I"/>
</dbReference>
<evidence type="ECO:0000313" key="7">
    <source>
        <dbReference type="Proteomes" id="UP000325296"/>
    </source>
</evidence>
<dbReference type="Pfam" id="PF20904">
    <property type="entry name" value="ExsD_M"/>
    <property type="match status" value="1"/>
</dbReference>
<dbReference type="Gene3D" id="1.20.1270.190">
    <property type="match status" value="2"/>
</dbReference>
<dbReference type="EMBL" id="LT629800">
    <property type="protein sequence ID" value="SDU94424.1"/>
    <property type="molecule type" value="Genomic_DNA"/>
</dbReference>
<dbReference type="Pfam" id="PF20905">
    <property type="entry name" value="ExsD_C"/>
    <property type="match status" value="1"/>
</dbReference>
<dbReference type="RefSeq" id="WP_090291210.1">
    <property type="nucleotide sequence ID" value="NZ_BMNU01000001.1"/>
</dbReference>
<evidence type="ECO:0000259" key="2">
    <source>
        <dbReference type="Pfam" id="PF20904"/>
    </source>
</evidence>
<dbReference type="Proteomes" id="UP000325296">
    <property type="component" value="Unassembled WGS sequence"/>
</dbReference>
<feature type="domain" description="Antiactivator protein ExsD N-terminal" evidence="1">
    <location>
        <begin position="42"/>
        <end position="96"/>
    </location>
</feature>
<reference evidence="5 6" key="1">
    <citation type="submission" date="2016-10" db="EMBL/GenBank/DDBJ databases">
        <authorList>
            <person name="Varghese N."/>
            <person name="Submissions S."/>
        </authorList>
    </citation>
    <scope>NUCLEOTIDE SEQUENCE [LARGE SCALE GENOMIC DNA]</scope>
    <source>
        <strain evidence="5 6">BS2771</strain>
    </source>
</reference>
<evidence type="ECO:0000259" key="3">
    <source>
        <dbReference type="Pfam" id="PF20905"/>
    </source>
</evidence>
<dbReference type="InterPro" id="IPR031835">
    <property type="entry name" value="ExsD_N"/>
</dbReference>
<accession>A0A5B2V4B7</accession>
<keyword evidence="6" id="KW-1185">Reference proteome</keyword>
<protein>
    <submittedName>
        <fullName evidence="5">Antiactivator protein ExsD</fullName>
    </submittedName>
    <submittedName>
        <fullName evidence="4">T3SS regulon anti-activator ExsD family protein</fullName>
    </submittedName>
</protein>
<feature type="domain" description="Antiactivator protein ExsD C-terminal" evidence="3">
    <location>
        <begin position="215"/>
        <end position="274"/>
    </location>
</feature>
<evidence type="ECO:0000259" key="1">
    <source>
        <dbReference type="Pfam" id="PF16806"/>
    </source>
</evidence>
<reference evidence="4 7" key="2">
    <citation type="submission" date="2019-09" db="EMBL/GenBank/DDBJ databases">
        <title>Draft genome sequence of Pseudomonas brenneri CCUG 51514(T).</title>
        <authorList>
            <person name="Tunovic T."/>
            <person name="Pineiro-Iglesias B."/>
            <person name="Unosson C."/>
            <person name="Inganas E."/>
            <person name="Ohlen M."/>
            <person name="Cardew S."/>
            <person name="Jensie-Markopoulos S."/>
            <person name="Salva-Serra F."/>
            <person name="Jaen-Luchoro D."/>
            <person name="Svensson-Stadler L."/>
            <person name="Chun J."/>
            <person name="Moore E."/>
        </authorList>
    </citation>
    <scope>NUCLEOTIDE SEQUENCE [LARGE SCALE GENOMIC DNA]</scope>
    <source>
        <strain evidence="4 7">CCUG 51514</strain>
    </source>
</reference>
<dbReference type="Gene3D" id="1.10.8.520">
    <property type="entry name" value="ExsD N-terminal domain-like"/>
    <property type="match status" value="1"/>
</dbReference>
<dbReference type="InterPro" id="IPR043102">
    <property type="entry name" value="ExsD_dom2"/>
</dbReference>
<evidence type="ECO:0000313" key="4">
    <source>
        <dbReference type="EMBL" id="KAA2233804.1"/>
    </source>
</evidence>
<proteinExistence type="predicted"/>
<organism evidence="4 7">
    <name type="scientific">Pseudomonas brenneri</name>
    <dbReference type="NCBI Taxonomy" id="129817"/>
    <lineage>
        <taxon>Bacteria</taxon>
        <taxon>Pseudomonadati</taxon>
        <taxon>Pseudomonadota</taxon>
        <taxon>Gammaproteobacteria</taxon>
        <taxon>Pseudomonadales</taxon>
        <taxon>Pseudomonadaceae</taxon>
        <taxon>Pseudomonas</taxon>
    </lineage>
</organism>
<dbReference type="EMBL" id="VUOL01000001">
    <property type="protein sequence ID" value="KAA2233804.1"/>
    <property type="molecule type" value="Genomic_DNA"/>
</dbReference>
<sequence>MSQEDQNQTPQAGIFAGRRVFVVGRDARGRGRAAGCVSASVYRESGIISVRQLILLQRLLPRVRLEQLFQSNWLQQRLARGMALERGDIQLVLRQARAQGEDWCNWLGDRINLASTQALIDWVLLPVYSWWESLFDEAVPNWRSALIEYEIQARQLRIKAEFWRLAGETNAQLAQQELAKIAQCRAKTDAEIANMVRKLGAISEQAQLAWPNWHQGMSMLLADGKLDGFSPVPVVLSPLWEPLARLDDDAGAADAVQHWLYERSLCQANDHFYWQGS</sequence>